<gene>
    <name evidence="2" type="ORF">GCM10009836_08160</name>
</gene>
<evidence type="ECO:0000313" key="2">
    <source>
        <dbReference type="EMBL" id="GAA1832399.1"/>
    </source>
</evidence>
<comment type="caution">
    <text evidence="2">The sequence shown here is derived from an EMBL/GenBank/DDBJ whole genome shotgun (WGS) entry which is preliminary data.</text>
</comment>
<protein>
    <recommendedName>
        <fullName evidence="1">DUF559 domain-containing protein</fullName>
    </recommendedName>
</protein>
<organism evidence="2 3">
    <name type="scientific">Pseudonocardia ailaonensis</name>
    <dbReference type="NCBI Taxonomy" id="367279"/>
    <lineage>
        <taxon>Bacteria</taxon>
        <taxon>Bacillati</taxon>
        <taxon>Actinomycetota</taxon>
        <taxon>Actinomycetes</taxon>
        <taxon>Pseudonocardiales</taxon>
        <taxon>Pseudonocardiaceae</taxon>
        <taxon>Pseudonocardia</taxon>
    </lineage>
</organism>
<dbReference type="InterPro" id="IPR007569">
    <property type="entry name" value="DUF559"/>
</dbReference>
<keyword evidence="3" id="KW-1185">Reference proteome</keyword>
<evidence type="ECO:0000313" key="3">
    <source>
        <dbReference type="Proteomes" id="UP001500449"/>
    </source>
</evidence>
<name>A0ABN2MNV8_9PSEU</name>
<dbReference type="InterPro" id="IPR011335">
    <property type="entry name" value="Restrct_endonuc-II-like"/>
</dbReference>
<dbReference type="Pfam" id="PF04480">
    <property type="entry name" value="DUF559"/>
    <property type="match status" value="1"/>
</dbReference>
<dbReference type="EMBL" id="BAAAQK010000003">
    <property type="protein sequence ID" value="GAA1832399.1"/>
    <property type="molecule type" value="Genomic_DNA"/>
</dbReference>
<dbReference type="Gene3D" id="3.40.960.10">
    <property type="entry name" value="VSR Endonuclease"/>
    <property type="match status" value="1"/>
</dbReference>
<dbReference type="RefSeq" id="WP_344413399.1">
    <property type="nucleotide sequence ID" value="NZ_BAAAQK010000003.1"/>
</dbReference>
<accession>A0ABN2MNV8</accession>
<reference evidence="2 3" key="1">
    <citation type="journal article" date="2019" name="Int. J. Syst. Evol. Microbiol.">
        <title>The Global Catalogue of Microorganisms (GCM) 10K type strain sequencing project: providing services to taxonomists for standard genome sequencing and annotation.</title>
        <authorList>
            <consortium name="The Broad Institute Genomics Platform"/>
            <consortium name="The Broad Institute Genome Sequencing Center for Infectious Disease"/>
            <person name="Wu L."/>
            <person name="Ma J."/>
        </authorList>
    </citation>
    <scope>NUCLEOTIDE SEQUENCE [LARGE SCALE GENOMIC DNA]</scope>
    <source>
        <strain evidence="2 3">JCM 16009</strain>
    </source>
</reference>
<feature type="domain" description="DUF559" evidence="1">
    <location>
        <begin position="235"/>
        <end position="290"/>
    </location>
</feature>
<dbReference type="SUPFAM" id="SSF52980">
    <property type="entry name" value="Restriction endonuclease-like"/>
    <property type="match status" value="1"/>
</dbReference>
<dbReference type="Proteomes" id="UP001500449">
    <property type="component" value="Unassembled WGS sequence"/>
</dbReference>
<evidence type="ECO:0000259" key="1">
    <source>
        <dbReference type="Pfam" id="PF04480"/>
    </source>
</evidence>
<proteinExistence type="predicted"/>
<sequence>MITTAVPGWPAVFRGSWAVRAGMVSAAQVNGSRFVRVFPDVYVPAGSVLDLGLRSRAAFLLMQTRGVLSGYAAAELHGAGCAPTADVLPDITVPGGGFRACAGLWLHRERLFPDEITEVDGMTVTTPVRTAFDLARWARDRREAVAAVDRLANECRFRPAAILHLDDLHPAMRGCARLEEVVDLADYRSGSRPESLIRQLLVDSGLPRPEVQWVVQDPGAREAVWLDLAYPGALVGIEYEGAPHVEPEQVLRDIARTTMLTDRGWRMLRFTRDDLFRRPEYVIATVGRALRSR</sequence>